<gene>
    <name evidence="6" type="ORF">KP509_30G020900</name>
</gene>
<proteinExistence type="inferred from homology"/>
<evidence type="ECO:0000256" key="2">
    <source>
        <dbReference type="ARBA" id="ARBA00022704"/>
    </source>
</evidence>
<name>A0A8T2R212_CERRI</name>
<evidence type="ECO:0000313" key="7">
    <source>
        <dbReference type="Proteomes" id="UP000825935"/>
    </source>
</evidence>
<dbReference type="InterPro" id="IPR027214">
    <property type="entry name" value="Cystatin"/>
</dbReference>
<keyword evidence="4" id="KW-0812">Transmembrane</keyword>
<accession>A0A8T2R212</accession>
<evidence type="ECO:0000256" key="3">
    <source>
        <dbReference type="RuleBase" id="RU362130"/>
    </source>
</evidence>
<sequence length="134" mass="14902">MHVLPYQKISVRLFCLPLSIIHSLSLLELVVALSEIMETTAVVSGGGGLQEIPNAKNDPELHSLAVFAVDQYNSQKGLRLRLLEVVSAEQQVVAGIMYYLVIKSHLIVTILNTLKRKSGNKHGRTSNLWRASRR</sequence>
<organism evidence="6 7">
    <name type="scientific">Ceratopteris richardii</name>
    <name type="common">Triangle waterfern</name>
    <dbReference type="NCBI Taxonomy" id="49495"/>
    <lineage>
        <taxon>Eukaryota</taxon>
        <taxon>Viridiplantae</taxon>
        <taxon>Streptophyta</taxon>
        <taxon>Embryophyta</taxon>
        <taxon>Tracheophyta</taxon>
        <taxon>Polypodiopsida</taxon>
        <taxon>Polypodiidae</taxon>
        <taxon>Polypodiales</taxon>
        <taxon>Pteridineae</taxon>
        <taxon>Pteridaceae</taxon>
        <taxon>Parkerioideae</taxon>
        <taxon>Ceratopteris</taxon>
    </lineage>
</organism>
<dbReference type="GO" id="GO:0004869">
    <property type="term" value="F:cysteine-type endopeptidase inhibitor activity"/>
    <property type="evidence" value="ECO:0007669"/>
    <property type="project" value="UniProtKB-KW"/>
</dbReference>
<evidence type="ECO:0000256" key="1">
    <source>
        <dbReference type="ARBA" id="ARBA00022690"/>
    </source>
</evidence>
<keyword evidence="4" id="KW-1133">Transmembrane helix</keyword>
<dbReference type="InterPro" id="IPR000010">
    <property type="entry name" value="Cystatin_dom"/>
</dbReference>
<dbReference type="CDD" id="cd00042">
    <property type="entry name" value="CY"/>
    <property type="match status" value="1"/>
</dbReference>
<dbReference type="Pfam" id="PF00031">
    <property type="entry name" value="Cystatin"/>
    <property type="match status" value="1"/>
</dbReference>
<evidence type="ECO:0000256" key="4">
    <source>
        <dbReference type="SAM" id="Phobius"/>
    </source>
</evidence>
<keyword evidence="4" id="KW-0472">Membrane</keyword>
<dbReference type="AlphaFoldDB" id="A0A8T2R212"/>
<dbReference type="PANTHER" id="PTHR11413">
    <property type="entry name" value="CYSTATIN FAMILY MEMBER"/>
    <property type="match status" value="1"/>
</dbReference>
<keyword evidence="2 3" id="KW-0789">Thiol protease inhibitor</keyword>
<keyword evidence="7" id="KW-1185">Reference proteome</keyword>
<reference evidence="6" key="1">
    <citation type="submission" date="2021-08" db="EMBL/GenBank/DDBJ databases">
        <title>WGS assembly of Ceratopteris richardii.</title>
        <authorList>
            <person name="Marchant D.B."/>
            <person name="Chen G."/>
            <person name="Jenkins J."/>
            <person name="Shu S."/>
            <person name="Leebens-Mack J."/>
            <person name="Grimwood J."/>
            <person name="Schmutz J."/>
            <person name="Soltis P."/>
            <person name="Soltis D."/>
            <person name="Chen Z.-H."/>
        </authorList>
    </citation>
    <scope>NUCLEOTIDE SEQUENCE</scope>
    <source>
        <strain evidence="6">Whitten #5841</strain>
        <tissue evidence="6">Leaf</tissue>
    </source>
</reference>
<feature type="transmembrane region" description="Helical" evidence="4">
    <location>
        <begin position="96"/>
        <end position="114"/>
    </location>
</feature>
<evidence type="ECO:0000259" key="5">
    <source>
        <dbReference type="Pfam" id="PF00031"/>
    </source>
</evidence>
<comment type="similarity">
    <text evidence="3">Belongs to the cystatin family. Phytocystatin subfamily.</text>
</comment>
<dbReference type="PROSITE" id="PS00287">
    <property type="entry name" value="CYSTATIN"/>
    <property type="match status" value="1"/>
</dbReference>
<feature type="transmembrane region" description="Helical" evidence="4">
    <location>
        <begin position="12"/>
        <end position="33"/>
    </location>
</feature>
<evidence type="ECO:0000313" key="6">
    <source>
        <dbReference type="EMBL" id="KAH7289844.1"/>
    </source>
</evidence>
<dbReference type="PANTHER" id="PTHR11413:SF103">
    <property type="entry name" value="CYSTEINE PROTEINASE INHIBITOR 12"/>
    <property type="match status" value="1"/>
</dbReference>
<dbReference type="Gene3D" id="3.10.450.10">
    <property type="match status" value="1"/>
</dbReference>
<dbReference type="InterPro" id="IPR046350">
    <property type="entry name" value="Cystatin_sf"/>
</dbReference>
<dbReference type="OrthoDB" id="1908104at2759"/>
<dbReference type="SUPFAM" id="SSF54403">
    <property type="entry name" value="Cystatin/monellin"/>
    <property type="match status" value="1"/>
</dbReference>
<keyword evidence="1 3" id="KW-0646">Protease inhibitor</keyword>
<dbReference type="InterPro" id="IPR018073">
    <property type="entry name" value="Prot_inh_cystat_CS"/>
</dbReference>
<protein>
    <recommendedName>
        <fullName evidence="3">Cysteine proteinase inhibitor</fullName>
    </recommendedName>
</protein>
<dbReference type="EMBL" id="CM035435">
    <property type="protein sequence ID" value="KAH7289844.1"/>
    <property type="molecule type" value="Genomic_DNA"/>
</dbReference>
<dbReference type="Proteomes" id="UP000825935">
    <property type="component" value="Chromosome 30"/>
</dbReference>
<comment type="caution">
    <text evidence="6">The sequence shown here is derived from an EMBL/GenBank/DDBJ whole genome shotgun (WGS) entry which is preliminary data.</text>
</comment>
<feature type="domain" description="Cystatin" evidence="5">
    <location>
        <begin position="47"/>
        <end position="102"/>
    </location>
</feature>